<dbReference type="InterPro" id="IPR036188">
    <property type="entry name" value="FAD/NAD-bd_sf"/>
</dbReference>
<dbReference type="Pfam" id="PF01266">
    <property type="entry name" value="DAO"/>
    <property type="match status" value="1"/>
</dbReference>
<reference evidence="6 7" key="1">
    <citation type="submission" date="2019-01" db="EMBL/GenBank/DDBJ databases">
        <title>Nuclear Genome Assembly of the Microalgal Biofuel strain Nannochloropsis salina CCMP1776.</title>
        <authorList>
            <person name="Hovde B."/>
        </authorList>
    </citation>
    <scope>NUCLEOTIDE SEQUENCE [LARGE SCALE GENOMIC DNA]</scope>
    <source>
        <strain evidence="6 7">CCMP1776</strain>
    </source>
</reference>
<dbReference type="Gene3D" id="3.30.9.10">
    <property type="entry name" value="D-Amino Acid Oxidase, subunit A, domain 2"/>
    <property type="match status" value="1"/>
</dbReference>
<dbReference type="OrthoDB" id="424974at2759"/>
<evidence type="ECO:0000256" key="1">
    <source>
        <dbReference type="ARBA" id="ARBA00004948"/>
    </source>
</evidence>
<keyword evidence="7" id="KW-1185">Reference proteome</keyword>
<evidence type="ECO:0000313" key="7">
    <source>
        <dbReference type="Proteomes" id="UP000355283"/>
    </source>
</evidence>
<feature type="compositionally biased region" description="Low complexity" evidence="4">
    <location>
        <begin position="823"/>
        <end position="843"/>
    </location>
</feature>
<sequence length="989" mass="105208">MAKRDAPGGGDVLVIGGGLAGLSTALELSQRGAKVVVVSRDEAESASMAAGGMLAPQAERLEAGPYLDLCLQSRDMYSEWAADLEQWSGGISTGFAAAGGFLAPAFTGDQVDSWVPPSGAGPAYRLDGPEIRGMEPALSPHVTGGWWYPQDMQVDARRLFRALREACLRAGVSVLEGSEWVVEALVFHPALPAVQAVKMSDGRRLSFAQVVVANGAWMNRLLPVPVGPVKGQMLSLRPKRGEPNPLTRVIFAENCYLIPKADGRLIVGATVEAGQWDRGVTAKGIHDLTQRALQICPALGSLELEETWAGLRPTTPDTLPVLGSTPWENLFVAGGYWRNGVLLAPRTGQLVADCVEGKVGAEDAALLSHFAWSRFLPSRVGEARQGSKKSAATVAATATVGYQRSAGSTSLSTPPRGATSPAADTSAGGPRPSSPTAPADTVTHHDDPYADYAQLKAAGNVEDTEAIIREARRVNREGLVGYGLGEDAVGRETASKFNVPSAGMGQEWSAFEAAAEQGVHDMGRFDVDYLKDDSHLNREALSIGPDAVHHDTRKDVGQGVEGEEGEESIETFMARHGYEYENPREARAREKEMRRQMTQMGMVPPPPTSETLGGKGNREAEGDAYEEYYSSEEREKVGWEVVRQMEKEEEKRYEHSLGRAQGTHHDDPYADYAQLKAAGNVEDTEAIIREARRVNREGLVGYGLGEDAVGRETASKFNVPSAGMGQEWSAFEAAAEQGIQDMGRYQDIGGGVSSPKGSGSTLEAEEEIGIEEFMARLGYEYADPRVAKSQGEVESRPVDDPTSSPTESSFQSLAAPSTSVGNASPRPQAIAPPAASPDASPSPFNTIQPLPPRADQPPPPWAHEIEALYDRVRANQAAARRRQGLPPLPGDADVMLPFKHPPGDQPLDPQGRPRQLTTEEVLSKLEMVRVNPDGSFTKVEAGQGLPPPWEPPTASAVVGGGGFETLPSPVGGGGSGSTSASNSPSGGAK</sequence>
<feature type="region of interest" description="Disordered" evidence="4">
    <location>
        <begin position="542"/>
        <end position="566"/>
    </location>
</feature>
<evidence type="ECO:0000256" key="3">
    <source>
        <dbReference type="ARBA" id="ARBA00023002"/>
    </source>
</evidence>
<keyword evidence="3" id="KW-0560">Oxidoreductase</keyword>
<dbReference type="SUPFAM" id="SSF51905">
    <property type="entry name" value="FAD/NAD(P)-binding domain"/>
    <property type="match status" value="1"/>
</dbReference>
<feature type="compositionally biased region" description="Basic and acidic residues" evidence="4">
    <location>
        <begin position="863"/>
        <end position="873"/>
    </location>
</feature>
<dbReference type="InterPro" id="IPR006076">
    <property type="entry name" value="FAD-dep_OxRdtase"/>
</dbReference>
<feature type="region of interest" description="Disordered" evidence="4">
    <location>
        <begin position="787"/>
        <end position="914"/>
    </location>
</feature>
<dbReference type="NCBIfam" id="TIGR02352">
    <property type="entry name" value="thiamin_ThiO"/>
    <property type="match status" value="1"/>
</dbReference>
<dbReference type="GO" id="GO:0050660">
    <property type="term" value="F:flavin adenine dinucleotide binding"/>
    <property type="evidence" value="ECO:0007669"/>
    <property type="project" value="InterPro"/>
</dbReference>
<gene>
    <name evidence="6" type="ORF">NSK_000684</name>
</gene>
<evidence type="ECO:0000259" key="5">
    <source>
        <dbReference type="Pfam" id="PF01266"/>
    </source>
</evidence>
<dbReference type="GO" id="GO:0005737">
    <property type="term" value="C:cytoplasm"/>
    <property type="evidence" value="ECO:0007669"/>
    <property type="project" value="TreeGrafter"/>
</dbReference>
<dbReference type="UniPathway" id="UPA00060"/>
<accession>A0A4D9DFC1</accession>
<evidence type="ECO:0000256" key="4">
    <source>
        <dbReference type="SAM" id="MobiDB-lite"/>
    </source>
</evidence>
<keyword evidence="2" id="KW-0784">Thiamine biosynthesis</keyword>
<dbReference type="PANTHER" id="PTHR13847:SF289">
    <property type="entry name" value="GLYCINE OXIDASE"/>
    <property type="match status" value="1"/>
</dbReference>
<feature type="domain" description="FAD dependent oxidoreductase" evidence="5">
    <location>
        <begin position="11"/>
        <end position="353"/>
    </location>
</feature>
<evidence type="ECO:0000256" key="2">
    <source>
        <dbReference type="ARBA" id="ARBA00022977"/>
    </source>
</evidence>
<feature type="compositionally biased region" description="Polar residues" evidence="4">
    <location>
        <begin position="801"/>
        <end position="822"/>
    </location>
</feature>
<dbReference type="GO" id="GO:0009228">
    <property type="term" value="P:thiamine biosynthetic process"/>
    <property type="evidence" value="ECO:0007669"/>
    <property type="project" value="UniProtKB-KW"/>
</dbReference>
<dbReference type="Proteomes" id="UP000355283">
    <property type="component" value="Unassembled WGS sequence"/>
</dbReference>
<evidence type="ECO:0000313" key="6">
    <source>
        <dbReference type="EMBL" id="TFJ88335.1"/>
    </source>
</evidence>
<feature type="region of interest" description="Disordered" evidence="4">
    <location>
        <begin position="935"/>
        <end position="989"/>
    </location>
</feature>
<feature type="compositionally biased region" description="Pro residues" evidence="4">
    <location>
        <begin position="849"/>
        <end position="861"/>
    </location>
</feature>
<dbReference type="Gene3D" id="3.50.50.60">
    <property type="entry name" value="FAD/NAD(P)-binding domain"/>
    <property type="match status" value="1"/>
</dbReference>
<comment type="pathway">
    <text evidence="1">Cofactor biosynthesis; thiamine diphosphate biosynthesis.</text>
</comment>
<dbReference type="PANTHER" id="PTHR13847">
    <property type="entry name" value="SARCOSINE DEHYDROGENASE-RELATED"/>
    <property type="match status" value="1"/>
</dbReference>
<feature type="compositionally biased region" description="Basic and acidic residues" evidence="4">
    <location>
        <begin position="787"/>
        <end position="799"/>
    </location>
</feature>
<feature type="compositionally biased region" description="Basic and acidic residues" evidence="4">
    <location>
        <begin position="547"/>
        <end position="556"/>
    </location>
</feature>
<proteinExistence type="predicted"/>
<feature type="region of interest" description="Disordered" evidence="4">
    <location>
        <begin position="403"/>
        <end position="446"/>
    </location>
</feature>
<feature type="compositionally biased region" description="Low complexity" evidence="4">
    <location>
        <begin position="977"/>
        <end position="989"/>
    </location>
</feature>
<comment type="caution">
    <text evidence="6">The sequence shown here is derived from an EMBL/GenBank/DDBJ whole genome shotgun (WGS) entry which is preliminary data.</text>
</comment>
<name>A0A4D9DFC1_9STRA</name>
<dbReference type="GO" id="GO:0016491">
    <property type="term" value="F:oxidoreductase activity"/>
    <property type="evidence" value="ECO:0007669"/>
    <property type="project" value="UniProtKB-KW"/>
</dbReference>
<dbReference type="GO" id="GO:0009229">
    <property type="term" value="P:thiamine diphosphate biosynthetic process"/>
    <property type="evidence" value="ECO:0007669"/>
    <property type="project" value="UniProtKB-UniPathway"/>
</dbReference>
<organism evidence="6 7">
    <name type="scientific">Nannochloropsis salina CCMP1776</name>
    <dbReference type="NCBI Taxonomy" id="1027361"/>
    <lineage>
        <taxon>Eukaryota</taxon>
        <taxon>Sar</taxon>
        <taxon>Stramenopiles</taxon>
        <taxon>Ochrophyta</taxon>
        <taxon>Eustigmatophyceae</taxon>
        <taxon>Eustigmatales</taxon>
        <taxon>Monodopsidaceae</taxon>
        <taxon>Microchloropsis</taxon>
        <taxon>Microchloropsis salina</taxon>
    </lineage>
</organism>
<dbReference type="AlphaFoldDB" id="A0A4D9DFC1"/>
<dbReference type="EMBL" id="SDOX01000002">
    <property type="protein sequence ID" value="TFJ88335.1"/>
    <property type="molecule type" value="Genomic_DNA"/>
</dbReference>
<protein>
    <recommendedName>
        <fullName evidence="5">FAD dependent oxidoreductase domain-containing protein</fullName>
    </recommendedName>
</protein>
<dbReference type="SUPFAM" id="SSF54373">
    <property type="entry name" value="FAD-linked reductases, C-terminal domain"/>
    <property type="match status" value="1"/>
</dbReference>
<dbReference type="InterPro" id="IPR012727">
    <property type="entry name" value="Gly_oxidase_ThiO"/>
</dbReference>